<organism evidence="1 2">
    <name type="scientific">Orbilia oligospora</name>
    <name type="common">Nematode-trapping fungus</name>
    <name type="synonym">Arthrobotrys oligospora</name>
    <dbReference type="NCBI Taxonomy" id="2813651"/>
    <lineage>
        <taxon>Eukaryota</taxon>
        <taxon>Fungi</taxon>
        <taxon>Dikarya</taxon>
        <taxon>Ascomycota</taxon>
        <taxon>Pezizomycotina</taxon>
        <taxon>Orbiliomycetes</taxon>
        <taxon>Orbiliales</taxon>
        <taxon>Orbiliaceae</taxon>
        <taxon>Orbilia</taxon>
    </lineage>
</organism>
<dbReference type="Proteomes" id="UP000475325">
    <property type="component" value="Unassembled WGS sequence"/>
</dbReference>
<accession>A0A7C8JNK7</accession>
<comment type="caution">
    <text evidence="1">The sequence shown here is derived from an EMBL/GenBank/DDBJ whole genome shotgun (WGS) entry which is preliminary data.</text>
</comment>
<name>A0A7C8JNK7_ORBOL</name>
<protein>
    <submittedName>
        <fullName evidence="1">Uncharacterized protein</fullName>
    </submittedName>
</protein>
<dbReference type="EMBL" id="WIQW01000001">
    <property type="protein sequence ID" value="KAF3113406.1"/>
    <property type="molecule type" value="Genomic_DNA"/>
</dbReference>
<gene>
    <name evidence="1" type="ORF">TWF102_000068</name>
</gene>
<reference evidence="1 2" key="1">
    <citation type="submission" date="2019-06" db="EMBL/GenBank/DDBJ databases">
        <authorList>
            <person name="Palmer J.M."/>
        </authorList>
    </citation>
    <scope>NUCLEOTIDE SEQUENCE [LARGE SCALE GENOMIC DNA]</scope>
    <source>
        <strain evidence="1 2">TWF102</strain>
    </source>
</reference>
<evidence type="ECO:0000313" key="1">
    <source>
        <dbReference type="EMBL" id="KAF3113406.1"/>
    </source>
</evidence>
<proteinExistence type="predicted"/>
<dbReference type="AlphaFoldDB" id="A0A7C8JNK7"/>
<sequence>MPRCHKLTYIDSRRIILRMLNNAFEQKDMLPALNDPLITSEEKKLVEKWDKEIVRLYADVSFLRRSKKSEDVILWKDDKSSWLEDSADKPKFYIQQSQVQQAKFQSNNNTQPIQSLCSTAPVIDALVIDVLPQLLVCEIRVLLPEKVHRLRNSMSRREIELAAGPFGNGLEDL</sequence>
<evidence type="ECO:0000313" key="2">
    <source>
        <dbReference type="Proteomes" id="UP000475325"/>
    </source>
</evidence>